<comment type="caution">
    <text evidence="3">The sequence shown here is derived from an EMBL/GenBank/DDBJ whole genome shotgun (WGS) entry which is preliminary data.</text>
</comment>
<dbReference type="PANTHER" id="PTHR32410:SF181">
    <property type="entry name" value="CYSTEINE_HISTIDINE-RICH C1 DOMAIN FAMILY PROTEIN"/>
    <property type="match status" value="1"/>
</dbReference>
<organism evidence="3 4">
    <name type="scientific">Arabidopsis suecica</name>
    <name type="common">Swedish thale-cress</name>
    <name type="synonym">Cardaminopsis suecica</name>
    <dbReference type="NCBI Taxonomy" id="45249"/>
    <lineage>
        <taxon>Eukaryota</taxon>
        <taxon>Viridiplantae</taxon>
        <taxon>Streptophyta</taxon>
        <taxon>Embryophyta</taxon>
        <taxon>Tracheophyta</taxon>
        <taxon>Spermatophyta</taxon>
        <taxon>Magnoliopsida</taxon>
        <taxon>eudicotyledons</taxon>
        <taxon>Gunneridae</taxon>
        <taxon>Pentapetalae</taxon>
        <taxon>rosids</taxon>
        <taxon>malvids</taxon>
        <taxon>Brassicales</taxon>
        <taxon>Brassicaceae</taxon>
        <taxon>Camelineae</taxon>
        <taxon>Arabidopsis</taxon>
    </lineage>
</organism>
<dbReference type="Proteomes" id="UP000694251">
    <property type="component" value="Chromosome 7"/>
</dbReference>
<feature type="domain" description="DC1" evidence="2">
    <location>
        <begin position="344"/>
        <end position="392"/>
    </location>
</feature>
<dbReference type="AlphaFoldDB" id="A0A8T2BM78"/>
<sequence length="602" mass="69097">MDSIGGFYEAKNDKLSMVYYHPKYQPIPQTPISPFGETVSDDLPFQPLFICPIPRYLKEVPSNINNPTFPISSSPEFVISTTRIQQEDDHSILPLFWCNNKEFDVDGGCYVCKGSNFGTDYYVCVEHDDEIFHKECVQSPSEIKHPYHPEHSLQLSYLLLMAPDIECLCCGRIAAYLVYYCTRCDVVMHTICAMKSISFVVDQPKSHGHPLTLFPKQASLTCNVCGLIRKCYPTYVCLKCSFVAHRDCMYSPRIIKISRHHHRISYTSSLQSGEWSCGVCRKSIDGDYGAYTCNKCDDYAVHVRCALRIDVWDGVELQGVPEEDDITQDVGPFEIISEGVILHFLHDHHLRLEVSILYDEKKVCQACVLPIYEDTDHYSCMECDFTIHEICAKYRRRIQHALHPHPLTLSGVSKYDTGDFMCNACDRYCGGFVYMCPRKECTFDLDVRCASICEPFNFQGHKHPLFLALGPGENPICQVCKSESLIPLNCIKCDFIVCIKCATLPYKAKYKHDRHYLTILWGEEVCNKDWCEVCERNLEDTGTKFFYWCNECCTTLHIACLFDDEPYVKPGQNIFGRQRHSVFYEMCSLFLLVCSEDENPVS</sequence>
<feature type="domain" description="DC1" evidence="2">
    <location>
        <begin position="511"/>
        <end position="560"/>
    </location>
</feature>
<proteinExistence type="predicted"/>
<dbReference type="Pfam" id="PF03107">
    <property type="entry name" value="C1_2"/>
    <property type="match status" value="7"/>
</dbReference>
<dbReference type="OrthoDB" id="1884766at2759"/>
<evidence type="ECO:0000313" key="3">
    <source>
        <dbReference type="EMBL" id="KAG7587975.1"/>
    </source>
</evidence>
<feature type="domain" description="DC1" evidence="2">
    <location>
        <begin position="205"/>
        <end position="249"/>
    </location>
</feature>
<name>A0A8T2BM78_ARASU</name>
<feature type="domain" description="DC1" evidence="2">
    <location>
        <begin position="259"/>
        <end position="306"/>
    </location>
</feature>
<dbReference type="EMBL" id="JAEFBJ010000007">
    <property type="protein sequence ID" value="KAG7587975.1"/>
    <property type="molecule type" value="Genomic_DNA"/>
</dbReference>
<evidence type="ECO:0000313" key="4">
    <source>
        <dbReference type="Proteomes" id="UP000694251"/>
    </source>
</evidence>
<accession>A0A8T2BM78</accession>
<keyword evidence="4" id="KW-1185">Reference proteome</keyword>
<reference evidence="3 4" key="1">
    <citation type="submission" date="2020-12" db="EMBL/GenBank/DDBJ databases">
        <title>Concerted genomic and epigenomic changes stabilize Arabidopsis allopolyploids.</title>
        <authorList>
            <person name="Chen Z."/>
        </authorList>
    </citation>
    <scope>NUCLEOTIDE SEQUENCE [LARGE SCALE GENOMIC DNA]</scope>
    <source>
        <strain evidence="3">As9502</strain>
        <tissue evidence="3">Leaf</tissue>
    </source>
</reference>
<evidence type="ECO:0000259" key="2">
    <source>
        <dbReference type="Pfam" id="PF03107"/>
    </source>
</evidence>
<dbReference type="InterPro" id="IPR004146">
    <property type="entry name" value="DC1"/>
</dbReference>
<dbReference type="InterPro" id="IPR053192">
    <property type="entry name" value="Vacuole_Formation_Reg"/>
</dbReference>
<feature type="domain" description="DC1" evidence="2">
    <location>
        <begin position="146"/>
        <end position="193"/>
    </location>
</feature>
<evidence type="ECO:0000256" key="1">
    <source>
        <dbReference type="ARBA" id="ARBA00022737"/>
    </source>
</evidence>
<protein>
    <submittedName>
        <fullName evidence="3">DC1</fullName>
    </submittedName>
</protein>
<gene>
    <name evidence="3" type="ORF">ISN44_As07g003340</name>
</gene>
<dbReference type="PANTHER" id="PTHR32410">
    <property type="entry name" value="CYSTEINE/HISTIDINE-RICH C1 DOMAIN FAMILY PROTEIN"/>
    <property type="match status" value="1"/>
</dbReference>
<keyword evidence="1" id="KW-0677">Repeat</keyword>
<feature type="domain" description="DC1" evidence="2">
    <location>
        <begin position="460"/>
        <end position="502"/>
    </location>
</feature>
<feature type="domain" description="DC1" evidence="2">
    <location>
        <begin position="402"/>
        <end position="450"/>
    </location>
</feature>